<proteinExistence type="predicted"/>
<dbReference type="NCBIfam" id="TIGR03347">
    <property type="entry name" value="VI_chp_1"/>
    <property type="match status" value="1"/>
</dbReference>
<dbReference type="PANTHER" id="PTHR35564">
    <property type="match status" value="1"/>
</dbReference>
<evidence type="ECO:0000313" key="1">
    <source>
        <dbReference type="EMBL" id="KLU25922.1"/>
    </source>
</evidence>
<dbReference type="EMBL" id="AEJF01000081">
    <property type="protein sequence ID" value="KLU25922.1"/>
    <property type="molecule type" value="Genomic_DNA"/>
</dbReference>
<reference evidence="1 2" key="1">
    <citation type="journal article" date="2015" name="Genome Announc.">
        <title>Draft Genome Sequence of Burkholderia sp. Strain PML1(12), an Ectomycorrhizosphere-Inhabiting Bacterium with Effective Mineral-Weathering Ability.</title>
        <authorList>
            <person name="Uroz S."/>
            <person name="Oger P."/>
        </authorList>
    </citation>
    <scope>NUCLEOTIDE SEQUENCE [LARGE SCALE GENOMIC DNA]</scope>
    <source>
        <strain evidence="2">PML1(12)</strain>
    </source>
</reference>
<dbReference type="Proteomes" id="UP000035963">
    <property type="component" value="Unassembled WGS sequence"/>
</dbReference>
<protein>
    <submittedName>
        <fullName evidence="1">Type VI secretion protein</fullName>
    </submittedName>
</protein>
<dbReference type="Pfam" id="PF06996">
    <property type="entry name" value="T6SS_TssG"/>
    <property type="match status" value="1"/>
</dbReference>
<organism evidence="1 2">
    <name type="scientific">Caballeronia mineralivorans PML1(12)</name>
    <dbReference type="NCBI Taxonomy" id="908627"/>
    <lineage>
        <taxon>Bacteria</taxon>
        <taxon>Pseudomonadati</taxon>
        <taxon>Pseudomonadota</taxon>
        <taxon>Betaproteobacteria</taxon>
        <taxon>Burkholderiales</taxon>
        <taxon>Burkholderiaceae</taxon>
        <taxon>Caballeronia</taxon>
    </lineage>
</organism>
<dbReference type="PANTHER" id="PTHR35564:SF4">
    <property type="entry name" value="CYTOPLASMIC PROTEIN"/>
    <property type="match status" value="1"/>
</dbReference>
<dbReference type="OrthoDB" id="1523296at2"/>
<dbReference type="AlphaFoldDB" id="A0A0J1CZE2"/>
<name>A0A0J1CZE2_9BURK</name>
<dbReference type="RefSeq" id="WP_047846921.1">
    <property type="nucleotide sequence ID" value="NZ_AEJF01000081.1"/>
</dbReference>
<comment type="caution">
    <text evidence="1">The sequence shown here is derived from an EMBL/GenBank/DDBJ whole genome shotgun (WGS) entry which is preliminary data.</text>
</comment>
<accession>A0A0J1CZE2</accession>
<keyword evidence="2" id="KW-1185">Reference proteome</keyword>
<evidence type="ECO:0000313" key="2">
    <source>
        <dbReference type="Proteomes" id="UP000035963"/>
    </source>
</evidence>
<dbReference type="InterPro" id="IPR010732">
    <property type="entry name" value="T6SS_TssG-like"/>
</dbReference>
<gene>
    <name evidence="1" type="ORF">EOS_12265</name>
</gene>
<dbReference type="PATRIC" id="fig|908627.4.peg.2719"/>
<sequence length="364" mass="40570">MQTPQRRIDPAVVERLLDEPHRFEFFQAVRLLEIAFAREAADDGRARGDVVARHVSFRNSLSLSFPPSEIQAATSFDHDNTALKSKLARTQALANGGLSRVEITPAFFGLLGVQGALPLAYTEQIAGREQAHKDYAAREFFDMFSNRATALFYAAWKKYRLPLHYEIDRDQRYLPLLLSLAGVSHEETRAELQGGPGALFDEAIAGYALAARHRPVSAAYLQRTLSDYFGVPIRVEQFIGRWYDVPREQLSVLGGVNATLGATALAGRRVWQRDMRARLVVGPLSKKDYEAFLPGAGNALALERMLTLLAGVTLEYEVSLVLRREEVGPSHLGLGARLGWDAFLCTKRARRDRADACYELHVVS</sequence>